<sequence>MSAANFHDNFQSYVERLGVQAPHGNEQDPATVPASDGEGYIRRVIPRNDIELVVAKHAFYREQQLSVQTTAPMVELNFCMQGARALHIKGRQHEFTTGTCSLQFMGQFEAAFEYRRDDPFYMLGIGIPVTTFREFMADAEGGTDVEFSQVLGQSPFRIWQEKISPAATVVAERLIQGALQPRTRNLELQCGALELFSMAFRSFLTESNPEADSLSKSDREKIRLARDIVVENMAEPPSLLALSRMIGLNDYKLKVGFKAMYNNTVFGFLREKRLEKAWQLLQSGDMNVTETASAVGYSNTSYFAEAFREKYGVNPGAFVRQTAAWAKQ</sequence>
<dbReference type="Pfam" id="PF12833">
    <property type="entry name" value="HTH_18"/>
    <property type="match status" value="1"/>
</dbReference>
<dbReference type="RefSeq" id="WP_122965442.1">
    <property type="nucleotide sequence ID" value="NZ_BJMH01000050.1"/>
</dbReference>
<dbReference type="SMART" id="SM00342">
    <property type="entry name" value="HTH_ARAC"/>
    <property type="match status" value="1"/>
</dbReference>
<name>A0A4Y3PMJ9_BREPA</name>
<organism evidence="5 6">
    <name type="scientific">Brevibacillus parabrevis</name>
    <dbReference type="NCBI Taxonomy" id="54914"/>
    <lineage>
        <taxon>Bacteria</taxon>
        <taxon>Bacillati</taxon>
        <taxon>Bacillota</taxon>
        <taxon>Bacilli</taxon>
        <taxon>Bacillales</taxon>
        <taxon>Paenibacillaceae</taxon>
        <taxon>Brevibacillus</taxon>
    </lineage>
</organism>
<dbReference type="InterPro" id="IPR009057">
    <property type="entry name" value="Homeodomain-like_sf"/>
</dbReference>
<dbReference type="STRING" id="54914.AV540_11915"/>
<dbReference type="SUPFAM" id="SSF46689">
    <property type="entry name" value="Homeodomain-like"/>
    <property type="match status" value="1"/>
</dbReference>
<reference evidence="5 6" key="1">
    <citation type="submission" date="2019-06" db="EMBL/GenBank/DDBJ databases">
        <title>Whole genome shotgun sequence of Brevibacillus parabrevis NBRC 12334.</title>
        <authorList>
            <person name="Hosoyama A."/>
            <person name="Uohara A."/>
            <person name="Ohji S."/>
            <person name="Ichikawa N."/>
        </authorList>
    </citation>
    <scope>NUCLEOTIDE SEQUENCE [LARGE SCALE GENOMIC DNA]</scope>
    <source>
        <strain evidence="5 6">NBRC 12334</strain>
    </source>
</reference>
<dbReference type="Gene3D" id="1.10.10.60">
    <property type="entry name" value="Homeodomain-like"/>
    <property type="match status" value="1"/>
</dbReference>
<evidence type="ECO:0000259" key="4">
    <source>
        <dbReference type="PROSITE" id="PS01124"/>
    </source>
</evidence>
<evidence type="ECO:0000313" key="6">
    <source>
        <dbReference type="Proteomes" id="UP000316882"/>
    </source>
</evidence>
<evidence type="ECO:0000256" key="1">
    <source>
        <dbReference type="ARBA" id="ARBA00023015"/>
    </source>
</evidence>
<dbReference type="InterPro" id="IPR020449">
    <property type="entry name" value="Tscrpt_reg_AraC-type_HTH"/>
</dbReference>
<accession>A0A4Y3PMJ9</accession>
<evidence type="ECO:0000256" key="3">
    <source>
        <dbReference type="ARBA" id="ARBA00023163"/>
    </source>
</evidence>
<dbReference type="PRINTS" id="PR00032">
    <property type="entry name" value="HTHARAC"/>
</dbReference>
<dbReference type="PROSITE" id="PS01124">
    <property type="entry name" value="HTH_ARAC_FAMILY_2"/>
    <property type="match status" value="1"/>
</dbReference>
<keyword evidence="2" id="KW-0238">DNA-binding</keyword>
<dbReference type="EMBL" id="BJMH01000050">
    <property type="protein sequence ID" value="GEB35700.1"/>
    <property type="molecule type" value="Genomic_DNA"/>
</dbReference>
<dbReference type="PANTHER" id="PTHR47893">
    <property type="entry name" value="REGULATORY PROTEIN PCHR"/>
    <property type="match status" value="1"/>
</dbReference>
<keyword evidence="1" id="KW-0805">Transcription regulation</keyword>
<comment type="caution">
    <text evidence="5">The sequence shown here is derived from an EMBL/GenBank/DDBJ whole genome shotgun (WGS) entry which is preliminary data.</text>
</comment>
<evidence type="ECO:0000313" key="5">
    <source>
        <dbReference type="EMBL" id="GEB35700.1"/>
    </source>
</evidence>
<protein>
    <submittedName>
        <fullName evidence="5">AraC family transcriptional regulator</fullName>
    </submittedName>
</protein>
<dbReference type="InterPro" id="IPR018060">
    <property type="entry name" value="HTH_AraC"/>
</dbReference>
<dbReference type="AlphaFoldDB" id="A0A4Y3PMJ9"/>
<gene>
    <name evidence="5" type="ORF">BPA01_52800</name>
</gene>
<dbReference type="PANTHER" id="PTHR47893:SF1">
    <property type="entry name" value="REGULATORY PROTEIN PCHR"/>
    <property type="match status" value="1"/>
</dbReference>
<dbReference type="GO" id="GO:0003700">
    <property type="term" value="F:DNA-binding transcription factor activity"/>
    <property type="evidence" value="ECO:0007669"/>
    <property type="project" value="InterPro"/>
</dbReference>
<keyword evidence="6" id="KW-1185">Reference proteome</keyword>
<evidence type="ECO:0000256" key="2">
    <source>
        <dbReference type="ARBA" id="ARBA00023125"/>
    </source>
</evidence>
<feature type="domain" description="HTH araC/xylS-type" evidence="4">
    <location>
        <begin position="223"/>
        <end position="321"/>
    </location>
</feature>
<dbReference type="GO" id="GO:0043565">
    <property type="term" value="F:sequence-specific DNA binding"/>
    <property type="evidence" value="ECO:0007669"/>
    <property type="project" value="InterPro"/>
</dbReference>
<proteinExistence type="predicted"/>
<dbReference type="InterPro" id="IPR053142">
    <property type="entry name" value="PchR_regulatory_protein"/>
</dbReference>
<dbReference type="Proteomes" id="UP000316882">
    <property type="component" value="Unassembled WGS sequence"/>
</dbReference>
<keyword evidence="3" id="KW-0804">Transcription</keyword>